<gene>
    <name evidence="1" type="ORF">Cri9333_4396</name>
</gene>
<dbReference type="eggNOG" id="ENOG5032S84">
    <property type="taxonomic scope" value="Bacteria"/>
</dbReference>
<protein>
    <submittedName>
        <fullName evidence="1">Uncharacterized protein</fullName>
    </submittedName>
</protein>
<dbReference type="InterPro" id="IPR054664">
    <property type="entry name" value="Alr0857-like"/>
</dbReference>
<dbReference type="OrthoDB" id="530474at2"/>
<sequence length="127" mass="14094">MLKLTYTENSFYLERLAQPLEDWVAQRVILALRVGQSFCVEPSTAAFLLPADLPLTALETLVQREGGDAIALSVSDAEYVEVSLEGSWLSAPEEAEGVFVTAMSDRLEFFLFKLWQDAQICESAVSE</sequence>
<dbReference type="NCBIfam" id="NF045647">
    <property type="entry name" value="alr0857_fam"/>
    <property type="match status" value="1"/>
</dbReference>
<organism evidence="1 2">
    <name type="scientific">Crinalium epipsammum PCC 9333</name>
    <dbReference type="NCBI Taxonomy" id="1173022"/>
    <lineage>
        <taxon>Bacteria</taxon>
        <taxon>Bacillati</taxon>
        <taxon>Cyanobacteriota</taxon>
        <taxon>Cyanophyceae</taxon>
        <taxon>Gomontiellales</taxon>
        <taxon>Gomontiellaceae</taxon>
        <taxon>Crinalium</taxon>
    </lineage>
</organism>
<dbReference type="KEGG" id="cep:Cri9333_4396"/>
<dbReference type="EMBL" id="CP003620">
    <property type="protein sequence ID" value="AFZ15179.1"/>
    <property type="molecule type" value="Genomic_DNA"/>
</dbReference>
<dbReference type="STRING" id="1173022.Cri9333_4396"/>
<evidence type="ECO:0000313" key="1">
    <source>
        <dbReference type="EMBL" id="AFZ15179.1"/>
    </source>
</evidence>
<keyword evidence="2" id="KW-1185">Reference proteome</keyword>
<name>K9W5V4_9CYAN</name>
<accession>K9W5V4</accession>
<evidence type="ECO:0000313" key="2">
    <source>
        <dbReference type="Proteomes" id="UP000010472"/>
    </source>
</evidence>
<dbReference type="AlphaFoldDB" id="K9W5V4"/>
<dbReference type="HOGENOM" id="CLU_160064_0_0_3"/>
<dbReference type="PATRIC" id="fig|1173022.3.peg.4746"/>
<dbReference type="Proteomes" id="UP000010472">
    <property type="component" value="Chromosome"/>
</dbReference>
<dbReference type="RefSeq" id="WP_015205272.1">
    <property type="nucleotide sequence ID" value="NC_019753.1"/>
</dbReference>
<reference evidence="1 2" key="1">
    <citation type="submission" date="2012-06" db="EMBL/GenBank/DDBJ databases">
        <title>Finished chromosome of genome of Crinalium epipsammum PCC 9333.</title>
        <authorList>
            <consortium name="US DOE Joint Genome Institute"/>
            <person name="Gugger M."/>
            <person name="Coursin T."/>
            <person name="Rippka R."/>
            <person name="Tandeau De Marsac N."/>
            <person name="Huntemann M."/>
            <person name="Wei C.-L."/>
            <person name="Han J."/>
            <person name="Detter J.C."/>
            <person name="Han C."/>
            <person name="Tapia R."/>
            <person name="Davenport K."/>
            <person name="Daligault H."/>
            <person name="Erkkila T."/>
            <person name="Gu W."/>
            <person name="Munk A.C.C."/>
            <person name="Teshima H."/>
            <person name="Xu Y."/>
            <person name="Chain P."/>
            <person name="Chen A."/>
            <person name="Krypides N."/>
            <person name="Mavromatis K."/>
            <person name="Markowitz V."/>
            <person name="Szeto E."/>
            <person name="Ivanova N."/>
            <person name="Mikhailova N."/>
            <person name="Ovchinnikova G."/>
            <person name="Pagani I."/>
            <person name="Pati A."/>
            <person name="Goodwin L."/>
            <person name="Peters L."/>
            <person name="Pitluck S."/>
            <person name="Woyke T."/>
            <person name="Kerfeld C."/>
        </authorList>
    </citation>
    <scope>NUCLEOTIDE SEQUENCE [LARGE SCALE GENOMIC DNA]</scope>
    <source>
        <strain evidence="1 2">PCC 9333</strain>
    </source>
</reference>
<proteinExistence type="predicted"/>